<feature type="transmembrane region" description="Helical" evidence="3">
    <location>
        <begin position="249"/>
        <end position="267"/>
    </location>
</feature>
<keyword evidence="3" id="KW-1133">Transmembrane helix</keyword>
<dbReference type="Proteomes" id="UP001163878">
    <property type="component" value="Chromosome"/>
</dbReference>
<dbReference type="EMBL" id="CP107567">
    <property type="protein sequence ID" value="UYQ64352.1"/>
    <property type="molecule type" value="Genomic_DNA"/>
</dbReference>
<keyword evidence="2" id="KW-0804">Transcription</keyword>
<gene>
    <name evidence="4" type="ORF">OGH68_24715</name>
</gene>
<evidence type="ECO:0000313" key="5">
    <source>
        <dbReference type="Proteomes" id="UP001163878"/>
    </source>
</evidence>
<evidence type="ECO:0000256" key="2">
    <source>
        <dbReference type="ARBA" id="ARBA00023163"/>
    </source>
</evidence>
<keyword evidence="3" id="KW-0812">Transmembrane</keyword>
<feature type="transmembrane region" description="Helical" evidence="3">
    <location>
        <begin position="287"/>
        <end position="304"/>
    </location>
</feature>
<feature type="transmembrane region" description="Helical" evidence="3">
    <location>
        <begin position="190"/>
        <end position="212"/>
    </location>
</feature>
<feature type="transmembrane region" description="Helical" evidence="3">
    <location>
        <begin position="224"/>
        <end position="242"/>
    </location>
</feature>
<reference evidence="4" key="1">
    <citation type="submission" date="2022-10" db="EMBL/GenBank/DDBJ databases">
        <title>Cytochrome P450 Catalyzes Benzene Ring Formation in the Biosynthesis of Trialkyl-Substituted Aromatic Polyketides.</title>
        <authorList>
            <person name="Zhao E."/>
            <person name="Ge H."/>
        </authorList>
    </citation>
    <scope>NUCLEOTIDE SEQUENCE</scope>
    <source>
        <strain evidence="4">NA0869</strain>
    </source>
</reference>
<accession>A0ABY6IER0</accession>
<name>A0ABY6IER0_STRPE</name>
<evidence type="ECO:0000256" key="3">
    <source>
        <dbReference type="SAM" id="Phobius"/>
    </source>
</evidence>
<organism evidence="4 5">
    <name type="scientific">Streptomyces peucetius</name>
    <dbReference type="NCBI Taxonomy" id="1950"/>
    <lineage>
        <taxon>Bacteria</taxon>
        <taxon>Bacillati</taxon>
        <taxon>Actinomycetota</taxon>
        <taxon>Actinomycetes</taxon>
        <taxon>Kitasatosporales</taxon>
        <taxon>Streptomycetaceae</taxon>
        <taxon>Streptomyces</taxon>
    </lineage>
</organism>
<keyword evidence="1" id="KW-0805">Transcription regulation</keyword>
<protein>
    <submittedName>
        <fullName evidence="4">Zf-HC2 domain-containing protein</fullName>
    </submittedName>
</protein>
<feature type="transmembrane region" description="Helical" evidence="3">
    <location>
        <begin position="124"/>
        <end position="145"/>
    </location>
</feature>
<dbReference type="Gene3D" id="1.10.10.1320">
    <property type="entry name" value="Anti-sigma factor, zinc-finger domain"/>
    <property type="match status" value="1"/>
</dbReference>
<dbReference type="InterPro" id="IPR041916">
    <property type="entry name" value="Anti_sigma_zinc_sf"/>
</dbReference>
<evidence type="ECO:0000256" key="1">
    <source>
        <dbReference type="ARBA" id="ARBA00023015"/>
    </source>
</evidence>
<dbReference type="RefSeq" id="WP_264247150.1">
    <property type="nucleotide sequence ID" value="NZ_CP107567.1"/>
</dbReference>
<proteinExistence type="predicted"/>
<sequence>MNSWHVSHELAARYADGSAPEPDAWSLEKHVESCTGCASRVSAMVAAGAAGPLLAELRSGLLATTGTTAPVRRPFLSGLRAASEAGPHAAGRARPANPTAIGRARRARAVVRLTGTFGHGLHRAWTVALLLVGAGALGLGYGAGFAGARPLLLLVAPLLPLAGVGLSYGRHSDPAHEIAVSTPSGGLRLLLTRTAAVLAAGVPLLTAVGALLPSGAGGPGAAAWLLPGLALTLAALALGSYVGCRTAAAVLGAGWLAVVVLPVLAAMPPEMADRLGHIAGGPSAQGAWGVAAALCAGLLTLRRYSFDRLEKM</sequence>
<keyword evidence="3" id="KW-0472">Membrane</keyword>
<feature type="transmembrane region" description="Helical" evidence="3">
    <location>
        <begin position="151"/>
        <end position="169"/>
    </location>
</feature>
<keyword evidence="5" id="KW-1185">Reference proteome</keyword>
<evidence type="ECO:0000313" key="4">
    <source>
        <dbReference type="EMBL" id="UYQ64352.1"/>
    </source>
</evidence>